<dbReference type="Gene3D" id="2.30.110.10">
    <property type="entry name" value="Electron Transport, Fmn-binding Protein, Chain A"/>
    <property type="match status" value="1"/>
</dbReference>
<dbReference type="Proteomes" id="UP000567246">
    <property type="component" value="Unassembled WGS sequence"/>
</dbReference>
<gene>
    <name evidence="2" type="ORF">HDA33_002188</name>
</gene>
<keyword evidence="3" id="KW-1185">Reference proteome</keyword>
<dbReference type="InterPro" id="IPR038725">
    <property type="entry name" value="YdaG_split_barrel_FMN-bd"/>
</dbReference>
<feature type="domain" description="General stress protein FMN-binding split barrel" evidence="1">
    <location>
        <begin position="6"/>
        <end position="149"/>
    </location>
</feature>
<dbReference type="InterPro" id="IPR052917">
    <property type="entry name" value="Stress-Dev_Protein"/>
</dbReference>
<sequence length="160" mass="17377">MGHKDPRTHLLEKLEKSNVCMLTTSEADGTLTTRPMGLQKAEETGTLWFMTRAASDVASDASQRPVNVSVQDKDFWASVAGHGQVVRDDARKKEFWNPATEAFFGEGSSPEDPQIVLVRVDVESAQYWESPGAVGTAVELIKAKVTGGEAHPGESTTVQF</sequence>
<proteinExistence type="predicted"/>
<dbReference type="AlphaFoldDB" id="A0A7W9JL47"/>
<evidence type="ECO:0000313" key="3">
    <source>
        <dbReference type="Proteomes" id="UP000567246"/>
    </source>
</evidence>
<organism evidence="2 3">
    <name type="scientific">Micrococcus endophyticus</name>
    <dbReference type="NCBI Taxonomy" id="455343"/>
    <lineage>
        <taxon>Bacteria</taxon>
        <taxon>Bacillati</taxon>
        <taxon>Actinomycetota</taxon>
        <taxon>Actinomycetes</taxon>
        <taxon>Micrococcales</taxon>
        <taxon>Micrococcaceae</taxon>
        <taxon>Micrococcus</taxon>
    </lineage>
</organism>
<dbReference type="RefSeq" id="WP_184173255.1">
    <property type="nucleotide sequence ID" value="NZ_BAABAG010000018.1"/>
</dbReference>
<dbReference type="PANTHER" id="PTHR34818:SF1">
    <property type="entry name" value="PROTEIN BLI-3"/>
    <property type="match status" value="1"/>
</dbReference>
<evidence type="ECO:0000259" key="1">
    <source>
        <dbReference type="Pfam" id="PF16242"/>
    </source>
</evidence>
<dbReference type="EMBL" id="JACHMW010000001">
    <property type="protein sequence ID" value="MBB5849624.1"/>
    <property type="molecule type" value="Genomic_DNA"/>
</dbReference>
<accession>A0A7W9JL47</accession>
<dbReference type="InterPro" id="IPR012349">
    <property type="entry name" value="Split_barrel_FMN-bd"/>
</dbReference>
<reference evidence="2 3" key="1">
    <citation type="submission" date="2020-08" db="EMBL/GenBank/DDBJ databases">
        <title>Sequencing the genomes of 1000 actinobacteria strains.</title>
        <authorList>
            <person name="Klenk H.-P."/>
        </authorList>
    </citation>
    <scope>NUCLEOTIDE SEQUENCE [LARGE SCALE GENOMIC DNA]</scope>
    <source>
        <strain evidence="2 3">DSM 17945</strain>
    </source>
</reference>
<evidence type="ECO:0000313" key="2">
    <source>
        <dbReference type="EMBL" id="MBB5849624.1"/>
    </source>
</evidence>
<protein>
    <submittedName>
        <fullName evidence="2">General stress protein 26</fullName>
    </submittedName>
</protein>
<comment type="caution">
    <text evidence="2">The sequence shown here is derived from an EMBL/GenBank/DDBJ whole genome shotgun (WGS) entry which is preliminary data.</text>
</comment>
<dbReference type="Pfam" id="PF16242">
    <property type="entry name" value="Pyrid_ox_like"/>
    <property type="match status" value="1"/>
</dbReference>
<name>A0A7W9JL47_9MICC</name>
<dbReference type="SUPFAM" id="SSF50475">
    <property type="entry name" value="FMN-binding split barrel"/>
    <property type="match status" value="1"/>
</dbReference>
<dbReference type="PANTHER" id="PTHR34818">
    <property type="entry name" value="PROTEIN BLI-3"/>
    <property type="match status" value="1"/>
</dbReference>